<dbReference type="AlphaFoldDB" id="A0A6A5V3C2"/>
<evidence type="ECO:0000313" key="3">
    <source>
        <dbReference type="Proteomes" id="UP000800036"/>
    </source>
</evidence>
<evidence type="ECO:0000313" key="2">
    <source>
        <dbReference type="EMBL" id="KAF1971368.1"/>
    </source>
</evidence>
<organism evidence="2 3">
    <name type="scientific">Bimuria novae-zelandiae CBS 107.79</name>
    <dbReference type="NCBI Taxonomy" id="1447943"/>
    <lineage>
        <taxon>Eukaryota</taxon>
        <taxon>Fungi</taxon>
        <taxon>Dikarya</taxon>
        <taxon>Ascomycota</taxon>
        <taxon>Pezizomycotina</taxon>
        <taxon>Dothideomycetes</taxon>
        <taxon>Pleosporomycetidae</taxon>
        <taxon>Pleosporales</taxon>
        <taxon>Massarineae</taxon>
        <taxon>Didymosphaeriaceae</taxon>
        <taxon>Bimuria</taxon>
    </lineage>
</organism>
<protein>
    <submittedName>
        <fullName evidence="2">Uncharacterized protein</fullName>
    </submittedName>
</protein>
<feature type="non-terminal residue" evidence="2">
    <location>
        <position position="92"/>
    </location>
</feature>
<sequence>MQSLKSFRKYISTSLDLEQNETAYKFFVKIVKVFDLGFKQDRTIQLTSLFRLLLGFTGAVANSIMWYKLPSPARLKYEPWFRHMLELYFISI</sequence>
<gene>
    <name evidence="2" type="ORF">BU23DRAFT_555903</name>
</gene>
<dbReference type="EMBL" id="ML976693">
    <property type="protein sequence ID" value="KAF1971368.1"/>
    <property type="molecule type" value="Genomic_DNA"/>
</dbReference>
<proteinExistence type="predicted"/>
<keyword evidence="1" id="KW-1133">Transmembrane helix</keyword>
<keyword evidence="3" id="KW-1185">Reference proteome</keyword>
<keyword evidence="1" id="KW-0812">Transmembrane</keyword>
<name>A0A6A5V3C2_9PLEO</name>
<evidence type="ECO:0000256" key="1">
    <source>
        <dbReference type="SAM" id="Phobius"/>
    </source>
</evidence>
<dbReference type="Proteomes" id="UP000800036">
    <property type="component" value="Unassembled WGS sequence"/>
</dbReference>
<accession>A0A6A5V3C2</accession>
<reference evidence="2" key="1">
    <citation type="journal article" date="2020" name="Stud. Mycol.">
        <title>101 Dothideomycetes genomes: a test case for predicting lifestyles and emergence of pathogens.</title>
        <authorList>
            <person name="Haridas S."/>
            <person name="Albert R."/>
            <person name="Binder M."/>
            <person name="Bloem J."/>
            <person name="Labutti K."/>
            <person name="Salamov A."/>
            <person name="Andreopoulos B."/>
            <person name="Baker S."/>
            <person name="Barry K."/>
            <person name="Bills G."/>
            <person name="Bluhm B."/>
            <person name="Cannon C."/>
            <person name="Castanera R."/>
            <person name="Culley D."/>
            <person name="Daum C."/>
            <person name="Ezra D."/>
            <person name="Gonzalez J."/>
            <person name="Henrissat B."/>
            <person name="Kuo A."/>
            <person name="Liang C."/>
            <person name="Lipzen A."/>
            <person name="Lutzoni F."/>
            <person name="Magnuson J."/>
            <person name="Mondo S."/>
            <person name="Nolan M."/>
            <person name="Ohm R."/>
            <person name="Pangilinan J."/>
            <person name="Park H.-J."/>
            <person name="Ramirez L."/>
            <person name="Alfaro M."/>
            <person name="Sun H."/>
            <person name="Tritt A."/>
            <person name="Yoshinaga Y."/>
            <person name="Zwiers L.-H."/>
            <person name="Turgeon B."/>
            <person name="Goodwin S."/>
            <person name="Spatafora J."/>
            <person name="Crous P."/>
            <person name="Grigoriev I."/>
        </authorList>
    </citation>
    <scope>NUCLEOTIDE SEQUENCE</scope>
    <source>
        <strain evidence="2">CBS 107.79</strain>
    </source>
</reference>
<keyword evidence="1" id="KW-0472">Membrane</keyword>
<feature type="transmembrane region" description="Helical" evidence="1">
    <location>
        <begin position="49"/>
        <end position="67"/>
    </location>
</feature>